<name>F4XZA3_9CYAN</name>
<keyword evidence="2" id="KW-1185">Reference proteome</keyword>
<gene>
    <name evidence="1" type="ORF">LYNGBM3L_56830</name>
</gene>
<evidence type="ECO:0000313" key="2">
    <source>
        <dbReference type="Proteomes" id="UP000003959"/>
    </source>
</evidence>
<accession>F4XZA3</accession>
<evidence type="ECO:0000313" key="1">
    <source>
        <dbReference type="EMBL" id="EGJ30073.1"/>
    </source>
</evidence>
<dbReference type="HOGENOM" id="CLU_2966395_0_0_3"/>
<reference evidence="2" key="1">
    <citation type="journal article" date="2011" name="Proc. Natl. Acad. Sci. U.S.A.">
        <title>Genomic insights into the physiology and ecology of the marine filamentous cyanobacterium Lyngbya majuscula.</title>
        <authorList>
            <person name="Jones A.C."/>
            <person name="Monroe E.A."/>
            <person name="Podell S."/>
            <person name="Hess W.R."/>
            <person name="Klages S."/>
            <person name="Esquenazi E."/>
            <person name="Niessen S."/>
            <person name="Hoover H."/>
            <person name="Rothmann M."/>
            <person name="Lasken R.S."/>
            <person name="Yates J.R.III."/>
            <person name="Reinhardt R."/>
            <person name="Kube M."/>
            <person name="Burkart M.D."/>
            <person name="Allen E.E."/>
            <person name="Dorrestein P.C."/>
            <person name="Gerwick W.H."/>
            <person name="Gerwick L."/>
        </authorList>
    </citation>
    <scope>NUCLEOTIDE SEQUENCE [LARGE SCALE GENOMIC DNA]</scope>
    <source>
        <strain evidence="2">3L</strain>
    </source>
</reference>
<proteinExistence type="predicted"/>
<feature type="non-terminal residue" evidence="1">
    <location>
        <position position="1"/>
    </location>
</feature>
<dbReference type="Proteomes" id="UP000003959">
    <property type="component" value="Unassembled WGS sequence"/>
</dbReference>
<organism evidence="1 2">
    <name type="scientific">Moorena producens 3L</name>
    <dbReference type="NCBI Taxonomy" id="489825"/>
    <lineage>
        <taxon>Bacteria</taxon>
        <taxon>Bacillati</taxon>
        <taxon>Cyanobacteriota</taxon>
        <taxon>Cyanophyceae</taxon>
        <taxon>Coleofasciculales</taxon>
        <taxon>Coleofasciculaceae</taxon>
        <taxon>Moorena</taxon>
    </lineage>
</organism>
<dbReference type="AlphaFoldDB" id="F4XZA3"/>
<sequence>LLLTAFYFFHLFQAVVNAHHVNSLQTNQRFAVRPEGATQGRGPGLGSRTTMGILIRRL</sequence>
<dbReference type="EMBL" id="GL890961">
    <property type="protein sequence ID" value="EGJ30073.1"/>
    <property type="molecule type" value="Genomic_DNA"/>
</dbReference>
<protein>
    <submittedName>
        <fullName evidence="1">Uncharacterized protein</fullName>
    </submittedName>
</protein>